<evidence type="ECO:0000313" key="7">
    <source>
        <dbReference type="Proteomes" id="UP001055439"/>
    </source>
</evidence>
<organism evidence="6 7">
    <name type="scientific">Musa troglodytarum</name>
    <name type="common">fe'i banana</name>
    <dbReference type="NCBI Taxonomy" id="320322"/>
    <lineage>
        <taxon>Eukaryota</taxon>
        <taxon>Viridiplantae</taxon>
        <taxon>Streptophyta</taxon>
        <taxon>Embryophyta</taxon>
        <taxon>Tracheophyta</taxon>
        <taxon>Spermatophyta</taxon>
        <taxon>Magnoliopsida</taxon>
        <taxon>Liliopsida</taxon>
        <taxon>Zingiberales</taxon>
        <taxon>Musaceae</taxon>
        <taxon>Musa</taxon>
    </lineage>
</organism>
<feature type="domain" description="CBS" evidence="5">
    <location>
        <begin position="362"/>
        <end position="420"/>
    </location>
</feature>
<dbReference type="EMBL" id="CP097508">
    <property type="protein sequence ID" value="URE10882.1"/>
    <property type="molecule type" value="Genomic_DNA"/>
</dbReference>
<name>A0A9E7KAV7_9LILI</name>
<dbReference type="PANTHER" id="PTHR13780">
    <property type="entry name" value="AMP-ACTIVATED PROTEIN KINASE, GAMMA REGULATORY SUBUNIT"/>
    <property type="match status" value="1"/>
</dbReference>
<dbReference type="AlphaFoldDB" id="A0A9E7KAV7"/>
<dbReference type="GO" id="GO:0005634">
    <property type="term" value="C:nucleus"/>
    <property type="evidence" value="ECO:0007669"/>
    <property type="project" value="TreeGrafter"/>
</dbReference>
<protein>
    <submittedName>
        <fullName evidence="6">CBS domain</fullName>
    </submittedName>
</protein>
<keyword evidence="7" id="KW-1185">Reference proteome</keyword>
<accession>A0A9E7KAV7</accession>
<gene>
    <name evidence="6" type="ORF">MUK42_21894</name>
</gene>
<dbReference type="PROSITE" id="PS51371">
    <property type="entry name" value="CBS"/>
    <property type="match status" value="1"/>
</dbReference>
<dbReference type="SMART" id="SM00116">
    <property type="entry name" value="CBS"/>
    <property type="match status" value="3"/>
</dbReference>
<evidence type="ECO:0000259" key="5">
    <source>
        <dbReference type="PROSITE" id="PS51371"/>
    </source>
</evidence>
<dbReference type="Proteomes" id="UP001055439">
    <property type="component" value="Chromosome 6"/>
</dbReference>
<evidence type="ECO:0000256" key="4">
    <source>
        <dbReference type="SAM" id="MobiDB-lite"/>
    </source>
</evidence>
<dbReference type="GO" id="GO:0005737">
    <property type="term" value="C:cytoplasm"/>
    <property type="evidence" value="ECO:0007669"/>
    <property type="project" value="TreeGrafter"/>
</dbReference>
<dbReference type="InterPro" id="IPR050511">
    <property type="entry name" value="AMPK_gamma/SDS23_families"/>
</dbReference>
<reference evidence="6" key="1">
    <citation type="submission" date="2022-05" db="EMBL/GenBank/DDBJ databases">
        <title>The Musa troglodytarum L. genome provides insights into the mechanism of non-climacteric behaviour and enrichment of carotenoids.</title>
        <authorList>
            <person name="Wang J."/>
        </authorList>
    </citation>
    <scope>NUCLEOTIDE SEQUENCE</scope>
    <source>
        <tissue evidence="6">Leaf</tissue>
    </source>
</reference>
<dbReference type="PANTHER" id="PTHR13780:SF101">
    <property type="entry name" value="SNF1-RELATED PROTEIN KINASE REGULATORY SUBUNIT GAMMA-LIKE PV42A"/>
    <property type="match status" value="1"/>
</dbReference>
<evidence type="ECO:0000313" key="6">
    <source>
        <dbReference type="EMBL" id="URE10882.1"/>
    </source>
</evidence>
<feature type="region of interest" description="Disordered" evidence="4">
    <location>
        <begin position="1"/>
        <end position="26"/>
    </location>
</feature>
<dbReference type="InterPro" id="IPR046342">
    <property type="entry name" value="CBS_dom_sf"/>
</dbReference>
<keyword evidence="2 3" id="KW-0129">CBS domain</keyword>
<sequence>MNMEERKEERKAREAAQGREAEVVEEGLQGNKKMRRGACGWLRERKVRDLVRDRRRLVEVPYTATLAHTVNALVANRVSAVPVAAPPGQWIGAGGSMILESDRATGAVRKHYIGMVTMLDLLAHIAENGDQNHGAGDESSDGPERDLERRMSVPVSSIIGHSLEGLSLWTLNPTTSILDCMETFSKGVHRALIPLESRTNHAIAVELVEASPGYRMLTQMDVISFLREQNQELKGVLSHSVLELGAIGEVIFSVSKHTKVMDTIRSMRAAGLSAVPVVEAPSDDQILQDVMNASWPVLLFESQGKGKRLIETFSATDLRGCPVVLLQSGLSLSVTEFKERLSMRGSNASIAPPMAGDDPSPETRRLITCSPETSLSGVIVSAASNHVHRLWVVDGEGLLQGVVSLTDMLRVVRDAVLRAEQELEGIVQHG</sequence>
<dbReference type="Pfam" id="PF00571">
    <property type="entry name" value="CBS"/>
    <property type="match status" value="1"/>
</dbReference>
<keyword evidence="1" id="KW-0677">Repeat</keyword>
<dbReference type="Gene3D" id="3.10.580.10">
    <property type="entry name" value="CBS-domain"/>
    <property type="match status" value="2"/>
</dbReference>
<evidence type="ECO:0000256" key="2">
    <source>
        <dbReference type="ARBA" id="ARBA00023122"/>
    </source>
</evidence>
<evidence type="ECO:0000256" key="1">
    <source>
        <dbReference type="ARBA" id="ARBA00022737"/>
    </source>
</evidence>
<feature type="region of interest" description="Disordered" evidence="4">
    <location>
        <begin position="129"/>
        <end position="148"/>
    </location>
</feature>
<proteinExistence type="predicted"/>
<dbReference type="InterPro" id="IPR000644">
    <property type="entry name" value="CBS_dom"/>
</dbReference>
<evidence type="ECO:0000256" key="3">
    <source>
        <dbReference type="PROSITE-ProRule" id="PRU00703"/>
    </source>
</evidence>
<dbReference type="SUPFAM" id="SSF54631">
    <property type="entry name" value="CBS-domain pair"/>
    <property type="match status" value="2"/>
</dbReference>
<dbReference type="OrthoDB" id="449052at2759"/>
<feature type="compositionally biased region" description="Basic and acidic residues" evidence="4">
    <location>
        <begin position="1"/>
        <end position="22"/>
    </location>
</feature>